<dbReference type="HOGENOM" id="CLU_3106626_0_0_1"/>
<reference evidence="1 2" key="1">
    <citation type="submission" date="2014-04" db="EMBL/GenBank/DDBJ databases">
        <authorList>
            <consortium name="DOE Joint Genome Institute"/>
            <person name="Kuo A."/>
            <person name="Gay G."/>
            <person name="Dore J."/>
            <person name="Kohler A."/>
            <person name="Nagy L.G."/>
            <person name="Floudas D."/>
            <person name="Copeland A."/>
            <person name="Barry K.W."/>
            <person name="Cichocki N."/>
            <person name="Veneault-Fourrey C."/>
            <person name="LaButti K."/>
            <person name="Lindquist E.A."/>
            <person name="Lipzen A."/>
            <person name="Lundell T."/>
            <person name="Morin E."/>
            <person name="Murat C."/>
            <person name="Sun H."/>
            <person name="Tunlid A."/>
            <person name="Henrissat B."/>
            <person name="Grigoriev I.V."/>
            <person name="Hibbett D.S."/>
            <person name="Martin F."/>
            <person name="Nordberg H.P."/>
            <person name="Cantor M.N."/>
            <person name="Hua S.X."/>
        </authorList>
    </citation>
    <scope>NUCLEOTIDE SEQUENCE [LARGE SCALE GENOMIC DNA]</scope>
    <source>
        <strain evidence="2">h7</strain>
    </source>
</reference>
<evidence type="ECO:0000313" key="2">
    <source>
        <dbReference type="Proteomes" id="UP000053424"/>
    </source>
</evidence>
<sequence length="51" mass="5948">MPGQTTTPGGRSSTPYVSFYFLRGPLYRPLLNHPICHVWKSPERWNYLPDL</sequence>
<gene>
    <name evidence="1" type="ORF">M413DRAFT_442920</name>
</gene>
<name>A0A0C3C7W8_HEBCY</name>
<proteinExistence type="predicted"/>
<dbReference type="Proteomes" id="UP000053424">
    <property type="component" value="Unassembled WGS sequence"/>
</dbReference>
<reference evidence="2" key="2">
    <citation type="submission" date="2015-01" db="EMBL/GenBank/DDBJ databases">
        <title>Evolutionary Origins and Diversification of the Mycorrhizal Mutualists.</title>
        <authorList>
            <consortium name="DOE Joint Genome Institute"/>
            <consortium name="Mycorrhizal Genomics Consortium"/>
            <person name="Kohler A."/>
            <person name="Kuo A."/>
            <person name="Nagy L.G."/>
            <person name="Floudas D."/>
            <person name="Copeland A."/>
            <person name="Barry K.W."/>
            <person name="Cichocki N."/>
            <person name="Veneault-Fourrey C."/>
            <person name="LaButti K."/>
            <person name="Lindquist E.A."/>
            <person name="Lipzen A."/>
            <person name="Lundell T."/>
            <person name="Morin E."/>
            <person name="Murat C."/>
            <person name="Riley R."/>
            <person name="Ohm R."/>
            <person name="Sun H."/>
            <person name="Tunlid A."/>
            <person name="Henrissat B."/>
            <person name="Grigoriev I.V."/>
            <person name="Hibbett D.S."/>
            <person name="Martin F."/>
        </authorList>
    </citation>
    <scope>NUCLEOTIDE SEQUENCE [LARGE SCALE GENOMIC DNA]</scope>
    <source>
        <strain evidence="2">h7</strain>
    </source>
</reference>
<dbReference type="AlphaFoldDB" id="A0A0C3C7W8"/>
<protein>
    <submittedName>
        <fullName evidence="1">Uncharacterized protein</fullName>
    </submittedName>
</protein>
<evidence type="ECO:0000313" key="1">
    <source>
        <dbReference type="EMBL" id="KIM44945.1"/>
    </source>
</evidence>
<keyword evidence="2" id="KW-1185">Reference proteome</keyword>
<organism evidence="1 2">
    <name type="scientific">Hebeloma cylindrosporum</name>
    <dbReference type="NCBI Taxonomy" id="76867"/>
    <lineage>
        <taxon>Eukaryota</taxon>
        <taxon>Fungi</taxon>
        <taxon>Dikarya</taxon>
        <taxon>Basidiomycota</taxon>
        <taxon>Agaricomycotina</taxon>
        <taxon>Agaricomycetes</taxon>
        <taxon>Agaricomycetidae</taxon>
        <taxon>Agaricales</taxon>
        <taxon>Agaricineae</taxon>
        <taxon>Hymenogastraceae</taxon>
        <taxon>Hebeloma</taxon>
    </lineage>
</organism>
<dbReference type="EMBL" id="KN831773">
    <property type="protein sequence ID" value="KIM44945.1"/>
    <property type="molecule type" value="Genomic_DNA"/>
</dbReference>
<accession>A0A0C3C7W8</accession>